<evidence type="ECO:0000313" key="2">
    <source>
        <dbReference type="EnsemblMetazoa" id="SMAR011704-PA"/>
    </source>
</evidence>
<name>T1JD25_STRMM</name>
<keyword evidence="1" id="KW-0812">Transmembrane</keyword>
<evidence type="ECO:0000313" key="3">
    <source>
        <dbReference type="Proteomes" id="UP000014500"/>
    </source>
</evidence>
<evidence type="ECO:0000256" key="1">
    <source>
        <dbReference type="SAM" id="Phobius"/>
    </source>
</evidence>
<keyword evidence="3" id="KW-1185">Reference proteome</keyword>
<feature type="transmembrane region" description="Helical" evidence="1">
    <location>
        <begin position="196"/>
        <end position="214"/>
    </location>
</feature>
<protein>
    <submittedName>
        <fullName evidence="2">Uncharacterized protein</fullName>
    </submittedName>
</protein>
<feature type="transmembrane region" description="Helical" evidence="1">
    <location>
        <begin position="289"/>
        <end position="311"/>
    </location>
</feature>
<dbReference type="EnsemblMetazoa" id="SMAR011704-RA">
    <property type="protein sequence ID" value="SMAR011704-PA"/>
    <property type="gene ID" value="SMAR011704"/>
</dbReference>
<reference evidence="3" key="1">
    <citation type="submission" date="2011-05" db="EMBL/GenBank/DDBJ databases">
        <authorList>
            <person name="Richards S.R."/>
            <person name="Qu J."/>
            <person name="Jiang H."/>
            <person name="Jhangiani S.N."/>
            <person name="Agravi P."/>
            <person name="Goodspeed R."/>
            <person name="Gross S."/>
            <person name="Mandapat C."/>
            <person name="Jackson L."/>
            <person name="Mathew T."/>
            <person name="Pu L."/>
            <person name="Thornton R."/>
            <person name="Saada N."/>
            <person name="Wilczek-Boney K.B."/>
            <person name="Lee S."/>
            <person name="Kovar C."/>
            <person name="Wu Y."/>
            <person name="Scherer S.E."/>
            <person name="Worley K.C."/>
            <person name="Muzny D.M."/>
            <person name="Gibbs R."/>
        </authorList>
    </citation>
    <scope>NUCLEOTIDE SEQUENCE</scope>
    <source>
        <strain evidence="3">Brora</strain>
    </source>
</reference>
<dbReference type="Proteomes" id="UP000014500">
    <property type="component" value="Unassembled WGS sequence"/>
</dbReference>
<keyword evidence="1" id="KW-0472">Membrane</keyword>
<proteinExistence type="predicted"/>
<dbReference type="HOGENOM" id="CLU_822132_0_0_1"/>
<sequence length="338" mass="36039">MLNEAPLEMAGFFNFPPVTHKFLVHSIFTHCCHNVNFIFPTTEITTLNIMIGFSAPTTGRIIQLEWPKEVRCLFEIFTDGKNFMNQVFHADDVTVTQLFLNKQVLRKRCSPVIDLTITTFLTLALRSVCLTLRAFNSAFLFRFFKIPSGTRGNFFPSTVIGSPSFFSSPSFLTSFFVRFATTSLLSLAGRLTATDFFVAVPLVAFLGPAVFFSAPFKGLDLGFVAAFPSGFGFAFSLSPAFPWALSTGFFAAGLGLAASDLVTFTAGLGLAASDLVAFAAGLGLAASDLVTFAAGLGFAASVFVAFAAGFGFAESDFAGFGFASADFAGLAVFAGSLL</sequence>
<reference evidence="2" key="2">
    <citation type="submission" date="2015-02" db="UniProtKB">
        <authorList>
            <consortium name="EnsemblMetazoa"/>
        </authorList>
    </citation>
    <scope>IDENTIFICATION</scope>
</reference>
<dbReference type="AlphaFoldDB" id="T1JD25"/>
<accession>T1JD25</accession>
<dbReference type="eggNOG" id="ENOG502SFM4">
    <property type="taxonomic scope" value="Eukaryota"/>
</dbReference>
<organism evidence="2 3">
    <name type="scientific">Strigamia maritima</name>
    <name type="common">European centipede</name>
    <name type="synonym">Geophilus maritimus</name>
    <dbReference type="NCBI Taxonomy" id="126957"/>
    <lineage>
        <taxon>Eukaryota</taxon>
        <taxon>Metazoa</taxon>
        <taxon>Ecdysozoa</taxon>
        <taxon>Arthropoda</taxon>
        <taxon>Myriapoda</taxon>
        <taxon>Chilopoda</taxon>
        <taxon>Pleurostigmophora</taxon>
        <taxon>Geophilomorpha</taxon>
        <taxon>Linotaeniidae</taxon>
        <taxon>Strigamia</taxon>
    </lineage>
</organism>
<feature type="transmembrane region" description="Helical" evidence="1">
    <location>
        <begin position="221"/>
        <end position="241"/>
    </location>
</feature>
<dbReference type="EMBL" id="JH432094">
    <property type="status" value="NOT_ANNOTATED_CDS"/>
    <property type="molecule type" value="Genomic_DNA"/>
</dbReference>
<keyword evidence="1" id="KW-1133">Transmembrane helix</keyword>
<feature type="transmembrane region" description="Helical" evidence="1">
    <location>
        <begin position="261"/>
        <end position="282"/>
    </location>
</feature>